<reference evidence="1" key="1">
    <citation type="journal article" date="2014" name="Front. Microbiol.">
        <title>High frequency of phylogenetically diverse reductive dehalogenase-homologous genes in deep subseafloor sedimentary metagenomes.</title>
        <authorList>
            <person name="Kawai M."/>
            <person name="Futagami T."/>
            <person name="Toyoda A."/>
            <person name="Takaki Y."/>
            <person name="Nishi S."/>
            <person name="Hori S."/>
            <person name="Arai W."/>
            <person name="Tsubouchi T."/>
            <person name="Morono Y."/>
            <person name="Uchiyama I."/>
            <person name="Ito T."/>
            <person name="Fujiyama A."/>
            <person name="Inagaki F."/>
            <person name="Takami H."/>
        </authorList>
    </citation>
    <scope>NUCLEOTIDE SEQUENCE</scope>
    <source>
        <strain evidence="1">Expedition CK06-06</strain>
    </source>
</reference>
<proteinExistence type="predicted"/>
<dbReference type="EMBL" id="BARU01047071">
    <property type="protein sequence ID" value="GAH96133.1"/>
    <property type="molecule type" value="Genomic_DNA"/>
</dbReference>
<dbReference type="AlphaFoldDB" id="X1LPS8"/>
<protein>
    <submittedName>
        <fullName evidence="1">Uncharacterized protein</fullName>
    </submittedName>
</protein>
<feature type="non-terminal residue" evidence="1">
    <location>
        <position position="1"/>
    </location>
</feature>
<organism evidence="1">
    <name type="scientific">marine sediment metagenome</name>
    <dbReference type="NCBI Taxonomy" id="412755"/>
    <lineage>
        <taxon>unclassified sequences</taxon>
        <taxon>metagenomes</taxon>
        <taxon>ecological metagenomes</taxon>
    </lineage>
</organism>
<name>X1LPS8_9ZZZZ</name>
<sequence length="109" mass="11405">GAVSGASHIFDNAAAQIGVGDSTTAADATQTDLQAATNKTYKGMESGYPTSTSQKATFKASFGSSEANYAWEEWVVKQSTSAICLNRKVESLGTKSTGTWTLEVEISLS</sequence>
<evidence type="ECO:0000313" key="1">
    <source>
        <dbReference type="EMBL" id="GAH96133.1"/>
    </source>
</evidence>
<comment type="caution">
    <text evidence="1">The sequence shown here is derived from an EMBL/GenBank/DDBJ whole genome shotgun (WGS) entry which is preliminary data.</text>
</comment>
<gene>
    <name evidence="1" type="ORF">S03H2_70704</name>
</gene>
<accession>X1LPS8</accession>